<keyword evidence="2" id="KW-1185">Reference proteome</keyword>
<dbReference type="EMBL" id="BQNB010016055">
    <property type="protein sequence ID" value="GJT47299.1"/>
    <property type="molecule type" value="Genomic_DNA"/>
</dbReference>
<organism evidence="1 2">
    <name type="scientific">Tanacetum coccineum</name>
    <dbReference type="NCBI Taxonomy" id="301880"/>
    <lineage>
        <taxon>Eukaryota</taxon>
        <taxon>Viridiplantae</taxon>
        <taxon>Streptophyta</taxon>
        <taxon>Embryophyta</taxon>
        <taxon>Tracheophyta</taxon>
        <taxon>Spermatophyta</taxon>
        <taxon>Magnoliopsida</taxon>
        <taxon>eudicotyledons</taxon>
        <taxon>Gunneridae</taxon>
        <taxon>Pentapetalae</taxon>
        <taxon>asterids</taxon>
        <taxon>campanulids</taxon>
        <taxon>Asterales</taxon>
        <taxon>Asteraceae</taxon>
        <taxon>Asteroideae</taxon>
        <taxon>Anthemideae</taxon>
        <taxon>Anthemidinae</taxon>
        <taxon>Tanacetum</taxon>
    </lineage>
</organism>
<proteinExistence type="predicted"/>
<dbReference type="Proteomes" id="UP001151760">
    <property type="component" value="Unassembled WGS sequence"/>
</dbReference>
<evidence type="ECO:0000313" key="2">
    <source>
        <dbReference type="Proteomes" id="UP001151760"/>
    </source>
</evidence>
<comment type="caution">
    <text evidence="1">The sequence shown here is derived from an EMBL/GenBank/DDBJ whole genome shotgun (WGS) entry which is preliminary data.</text>
</comment>
<evidence type="ECO:0000313" key="1">
    <source>
        <dbReference type="EMBL" id="GJT47299.1"/>
    </source>
</evidence>
<sequence>MAEENGPVAAPTRSDEQILPFNAWLPVGKGNLLLDLQRLAFTASANVPTIYIQQFWNTLAHDAKTGEYSFQLDEH</sequence>
<reference evidence="1" key="1">
    <citation type="journal article" date="2022" name="Int. J. Mol. Sci.">
        <title>Draft Genome of Tanacetum Coccineum: Genomic Comparison of Closely Related Tanacetum-Family Plants.</title>
        <authorList>
            <person name="Yamashiro T."/>
            <person name="Shiraishi A."/>
            <person name="Nakayama K."/>
            <person name="Satake H."/>
        </authorList>
    </citation>
    <scope>NUCLEOTIDE SEQUENCE</scope>
</reference>
<gene>
    <name evidence="1" type="ORF">Tco_0956014</name>
</gene>
<reference evidence="1" key="2">
    <citation type="submission" date="2022-01" db="EMBL/GenBank/DDBJ databases">
        <authorList>
            <person name="Yamashiro T."/>
            <person name="Shiraishi A."/>
            <person name="Satake H."/>
            <person name="Nakayama K."/>
        </authorList>
    </citation>
    <scope>NUCLEOTIDE SEQUENCE</scope>
</reference>
<accession>A0ABQ5E8T7</accession>
<protein>
    <submittedName>
        <fullName evidence="1">Uncharacterized protein</fullName>
    </submittedName>
</protein>
<name>A0ABQ5E8T7_9ASTR</name>